<protein>
    <submittedName>
        <fullName evidence="3">Uncharacterized protein</fullName>
    </submittedName>
</protein>
<sequence>MSFGHRSRNRELTASDLVLTASSRRGPAMLFWGFVIVLAGAVAVGVIYIEQLIRADARVEALELEKRQLGAETLRLEASLQESGGTVERLLLDLEIAAVTQLELERQITVLNEQLKQVKEELEYVKNAGD</sequence>
<keyword evidence="2" id="KW-0812">Transmembrane</keyword>
<feature type="transmembrane region" description="Helical" evidence="2">
    <location>
        <begin position="29"/>
        <end position="49"/>
    </location>
</feature>
<organism evidence="3 4">
    <name type="scientific">Azoarcus taiwanensis</name>
    <dbReference type="NCBI Taxonomy" id="666964"/>
    <lineage>
        <taxon>Bacteria</taxon>
        <taxon>Pseudomonadati</taxon>
        <taxon>Pseudomonadota</taxon>
        <taxon>Betaproteobacteria</taxon>
        <taxon>Rhodocyclales</taxon>
        <taxon>Zoogloeaceae</taxon>
        <taxon>Azoarcus</taxon>
    </lineage>
</organism>
<keyword evidence="4" id="KW-1185">Reference proteome</keyword>
<gene>
    <name evidence="3" type="ORF">GPA21_16825</name>
</gene>
<dbReference type="Proteomes" id="UP000599523">
    <property type="component" value="Unassembled WGS sequence"/>
</dbReference>
<evidence type="ECO:0000313" key="3">
    <source>
        <dbReference type="EMBL" id="NMG04618.1"/>
    </source>
</evidence>
<name>A0A972F985_9RHOO</name>
<reference evidence="3" key="1">
    <citation type="submission" date="2019-12" db="EMBL/GenBank/DDBJ databases">
        <title>Comparative genomics gives insights into the taxonomy of the Azoarcus-Aromatoleum group and reveals separate origins of nif in the plant-associated Azoarcus and non-plant-associated Aromatoleum sub-groups.</title>
        <authorList>
            <person name="Lafos M."/>
            <person name="Maluk M."/>
            <person name="Batista M."/>
            <person name="Junghare M."/>
            <person name="Carmona M."/>
            <person name="Faoro H."/>
            <person name="Cruz L.M."/>
            <person name="Battistoni F."/>
            <person name="De Souza E."/>
            <person name="Pedrosa F."/>
            <person name="Chen W.-M."/>
            <person name="Poole P.S."/>
            <person name="Dixon R.A."/>
            <person name="James E.K."/>
        </authorList>
    </citation>
    <scope>NUCLEOTIDE SEQUENCE</scope>
    <source>
        <strain evidence="3">NSC3</strain>
    </source>
</reference>
<proteinExistence type="predicted"/>
<feature type="coiled-coil region" evidence="1">
    <location>
        <begin position="52"/>
        <end position="128"/>
    </location>
</feature>
<keyword evidence="2" id="KW-0472">Membrane</keyword>
<keyword evidence="2" id="KW-1133">Transmembrane helix</keyword>
<comment type="caution">
    <text evidence="3">The sequence shown here is derived from an EMBL/GenBank/DDBJ whole genome shotgun (WGS) entry which is preliminary data.</text>
</comment>
<evidence type="ECO:0000256" key="1">
    <source>
        <dbReference type="SAM" id="Coils"/>
    </source>
</evidence>
<evidence type="ECO:0000256" key="2">
    <source>
        <dbReference type="SAM" id="Phobius"/>
    </source>
</evidence>
<dbReference type="AlphaFoldDB" id="A0A972F985"/>
<accession>A0A972F985</accession>
<dbReference type="EMBL" id="WTVM01000138">
    <property type="protein sequence ID" value="NMG04618.1"/>
    <property type="molecule type" value="Genomic_DNA"/>
</dbReference>
<keyword evidence="1" id="KW-0175">Coiled coil</keyword>
<dbReference type="RefSeq" id="WP_168989271.1">
    <property type="nucleotide sequence ID" value="NZ_CAWPHM010000042.1"/>
</dbReference>
<evidence type="ECO:0000313" key="4">
    <source>
        <dbReference type="Proteomes" id="UP000599523"/>
    </source>
</evidence>